<gene>
    <name evidence="5" type="ORF">E1284_26615</name>
</gene>
<dbReference type="InterPro" id="IPR040442">
    <property type="entry name" value="Pyrv_kinase-like_dom_sf"/>
</dbReference>
<keyword evidence="2" id="KW-0479">Metal-binding</keyword>
<organism evidence="5 6">
    <name type="scientific">Actinomadura bangladeshensis</name>
    <dbReference type="NCBI Taxonomy" id="453573"/>
    <lineage>
        <taxon>Bacteria</taxon>
        <taxon>Bacillati</taxon>
        <taxon>Actinomycetota</taxon>
        <taxon>Actinomycetes</taxon>
        <taxon>Streptosporangiales</taxon>
        <taxon>Thermomonosporaceae</taxon>
        <taxon>Actinomadura</taxon>
    </lineage>
</organism>
<keyword evidence="3" id="KW-0456">Lyase</keyword>
<dbReference type="PANTHER" id="PTHR30502">
    <property type="entry name" value="2-KETO-3-DEOXY-L-RHAMNONATE ALDOLASE"/>
    <property type="match status" value="1"/>
</dbReference>
<dbReference type="GO" id="GO:0046872">
    <property type="term" value="F:metal ion binding"/>
    <property type="evidence" value="ECO:0007669"/>
    <property type="project" value="UniProtKB-KW"/>
</dbReference>
<name>A0A4R4NUS6_9ACTN</name>
<proteinExistence type="inferred from homology"/>
<comment type="similarity">
    <text evidence="1">Belongs to the HpcH/HpaI aldolase family.</text>
</comment>
<dbReference type="Pfam" id="PF03328">
    <property type="entry name" value="HpcH_HpaI"/>
    <property type="match status" value="1"/>
</dbReference>
<dbReference type="AlphaFoldDB" id="A0A4R4NUS6"/>
<protein>
    <submittedName>
        <fullName evidence="5">2,4-dihydroxyhept-2-ene-1,7-dioic acid aldolase</fullName>
    </submittedName>
</protein>
<dbReference type="GO" id="GO:0005737">
    <property type="term" value="C:cytoplasm"/>
    <property type="evidence" value="ECO:0007669"/>
    <property type="project" value="TreeGrafter"/>
</dbReference>
<dbReference type="Gene3D" id="3.20.20.60">
    <property type="entry name" value="Phosphoenolpyruvate-binding domains"/>
    <property type="match status" value="1"/>
</dbReference>
<dbReference type="Proteomes" id="UP000295431">
    <property type="component" value="Unassembled WGS sequence"/>
</dbReference>
<evidence type="ECO:0000256" key="3">
    <source>
        <dbReference type="ARBA" id="ARBA00023239"/>
    </source>
</evidence>
<evidence type="ECO:0000256" key="2">
    <source>
        <dbReference type="ARBA" id="ARBA00022723"/>
    </source>
</evidence>
<dbReference type="EMBL" id="SMJW01000159">
    <property type="protein sequence ID" value="TDC11840.1"/>
    <property type="molecule type" value="Genomic_DNA"/>
</dbReference>
<evidence type="ECO:0000259" key="4">
    <source>
        <dbReference type="Pfam" id="PF03328"/>
    </source>
</evidence>
<keyword evidence="6" id="KW-1185">Reference proteome</keyword>
<dbReference type="OrthoDB" id="3353438at2"/>
<comment type="caution">
    <text evidence="5">The sequence shown here is derived from an EMBL/GenBank/DDBJ whole genome shotgun (WGS) entry which is preliminary data.</text>
</comment>
<dbReference type="PANTHER" id="PTHR30502:SF0">
    <property type="entry name" value="PHOSPHOENOLPYRUVATE CARBOXYLASE FAMILY PROTEIN"/>
    <property type="match status" value="1"/>
</dbReference>
<dbReference type="SUPFAM" id="SSF51621">
    <property type="entry name" value="Phosphoenolpyruvate/pyruvate domain"/>
    <property type="match status" value="1"/>
</dbReference>
<accession>A0A4R4NUS6</accession>
<dbReference type="InterPro" id="IPR050251">
    <property type="entry name" value="HpcH-HpaI_aldolase"/>
</dbReference>
<dbReference type="InterPro" id="IPR015813">
    <property type="entry name" value="Pyrv/PenolPyrv_kinase-like_dom"/>
</dbReference>
<dbReference type="GO" id="GO:0016832">
    <property type="term" value="F:aldehyde-lyase activity"/>
    <property type="evidence" value="ECO:0007669"/>
    <property type="project" value="TreeGrafter"/>
</dbReference>
<feature type="domain" description="HpcH/HpaI aldolase/citrate lyase" evidence="4">
    <location>
        <begin position="6"/>
        <end position="218"/>
    </location>
</feature>
<sequence>MTGSESVEIAASAGFDFIVIDLEHSMLSMSDAYRHIVVASGLGMVPLVRVPSHDHGIVQRVLDAGAAGILVPHVDTVEQAESVVRMVRFPGAGTRGSGGTSRAGGWGLRPRQDYLRFGNERALCIPQLESEEALRNAAGILAVAGVDAVLIGAADLALSMGVGAGDPRLAELIRSGLDAAEAAGRPCGTAVGSATAAAGAIAQGFGFVVAANDTTLLAKAATALVQQIKEHPVPLRT</sequence>
<dbReference type="InterPro" id="IPR005000">
    <property type="entry name" value="Aldolase/citrate-lyase_domain"/>
</dbReference>
<evidence type="ECO:0000256" key="1">
    <source>
        <dbReference type="ARBA" id="ARBA00005568"/>
    </source>
</evidence>
<evidence type="ECO:0000313" key="6">
    <source>
        <dbReference type="Proteomes" id="UP000295431"/>
    </source>
</evidence>
<reference evidence="5 6" key="1">
    <citation type="submission" date="2019-03" db="EMBL/GenBank/DDBJ databases">
        <title>Draft genome sequences of novel Actinobacteria.</title>
        <authorList>
            <person name="Sahin N."/>
            <person name="Ay H."/>
            <person name="Saygin H."/>
        </authorList>
    </citation>
    <scope>NUCLEOTIDE SEQUENCE [LARGE SCALE GENOMIC DNA]</scope>
    <source>
        <strain evidence="5 6">DSM 45347</strain>
    </source>
</reference>
<evidence type="ECO:0000313" key="5">
    <source>
        <dbReference type="EMBL" id="TDC11840.1"/>
    </source>
</evidence>